<protein>
    <submittedName>
        <fullName evidence="1">Uncharacterized protein</fullName>
    </submittedName>
</protein>
<dbReference type="AlphaFoldDB" id="A0A6M3M4Z4"/>
<dbReference type="InterPro" id="IPR011101">
    <property type="entry name" value="DUF5131"/>
</dbReference>
<evidence type="ECO:0000313" key="2">
    <source>
        <dbReference type="EMBL" id="QJB04142.1"/>
    </source>
</evidence>
<dbReference type="EMBL" id="MT143873">
    <property type="protein sequence ID" value="QJB04142.1"/>
    <property type="molecule type" value="Genomic_DNA"/>
</dbReference>
<dbReference type="Pfam" id="PF07505">
    <property type="entry name" value="DUF5131"/>
    <property type="match status" value="1"/>
</dbReference>
<sequence length="260" mass="29645">MNKTQIDWTDRTWNPVTGCLGPRADGPCWFCYAKTIAHRFAERPGDQSLHEVLLGQRKVFPWAFDPTIYWERLGEPERLRQRKIRGRPTRVFVGSMGDLFGRWVPDFWVDEVLGVIEANPDLVFQVLTKWPQNAQRFRLPPNVWLGTSVTGDIACERDEQRRVNALAQISASVKFVSLEPLLGIASLSSLIRIAEPDWLIVGALTGPKARTCGLDDEQLRAGADEAIRLSRAMGFPLFFKHNLIKRLSGLREDQFREFPS</sequence>
<accession>A0A6M3M4Z4</accession>
<proteinExistence type="predicted"/>
<name>A0A6M3M4Z4_9ZZZZ</name>
<organism evidence="1">
    <name type="scientific">viral metagenome</name>
    <dbReference type="NCBI Taxonomy" id="1070528"/>
    <lineage>
        <taxon>unclassified sequences</taxon>
        <taxon>metagenomes</taxon>
        <taxon>organismal metagenomes</taxon>
    </lineage>
</organism>
<dbReference type="EMBL" id="MT143689">
    <property type="protein sequence ID" value="QJB00326.1"/>
    <property type="molecule type" value="Genomic_DNA"/>
</dbReference>
<gene>
    <name evidence="1" type="ORF">MM171A00607_0019</name>
    <name evidence="2" type="ORF">MM171B00441_0019</name>
</gene>
<evidence type="ECO:0000313" key="1">
    <source>
        <dbReference type="EMBL" id="QJB00326.1"/>
    </source>
</evidence>
<reference evidence="1" key="1">
    <citation type="submission" date="2020-03" db="EMBL/GenBank/DDBJ databases">
        <title>The deep terrestrial virosphere.</title>
        <authorList>
            <person name="Holmfeldt K."/>
            <person name="Nilsson E."/>
            <person name="Simone D."/>
            <person name="Lopez-Fernandez M."/>
            <person name="Wu X."/>
            <person name="de Brujin I."/>
            <person name="Lundin D."/>
            <person name="Andersson A."/>
            <person name="Bertilsson S."/>
            <person name="Dopson M."/>
        </authorList>
    </citation>
    <scope>NUCLEOTIDE SEQUENCE</scope>
    <source>
        <strain evidence="1">MM171A00607</strain>
        <strain evidence="2">MM171B00441</strain>
    </source>
</reference>